<dbReference type="EMBL" id="AUSV01000008">
    <property type="protein sequence ID" value="ESP94964.1"/>
    <property type="molecule type" value="Genomic_DNA"/>
</dbReference>
<dbReference type="AlphaFoldDB" id="V4I402"/>
<reference evidence="1 2" key="1">
    <citation type="submission" date="2013-07" db="EMBL/GenBank/DDBJ databases">
        <title>Draft genome sequence of Pseudoalteromonas luteoviolacea 2ta16.</title>
        <authorList>
            <person name="Allen E.E."/>
            <person name="Azam F."/>
            <person name="Podell S."/>
        </authorList>
    </citation>
    <scope>NUCLEOTIDE SEQUENCE [LARGE SCALE GENOMIC DNA]</scope>
    <source>
        <strain evidence="1 2">2ta16</strain>
    </source>
</reference>
<name>V4I402_PSEL2</name>
<organism evidence="1 2">
    <name type="scientific">Pseudoalteromonas luteoviolacea (strain 2ta16)</name>
    <dbReference type="NCBI Taxonomy" id="1353533"/>
    <lineage>
        <taxon>Bacteria</taxon>
        <taxon>Pseudomonadati</taxon>
        <taxon>Pseudomonadota</taxon>
        <taxon>Gammaproteobacteria</taxon>
        <taxon>Alteromonadales</taxon>
        <taxon>Pseudoalteromonadaceae</taxon>
        <taxon>Pseudoalteromonas</taxon>
    </lineage>
</organism>
<protein>
    <submittedName>
        <fullName evidence="1">Uncharacterized protein</fullName>
    </submittedName>
</protein>
<comment type="caution">
    <text evidence="1">The sequence shown here is derived from an EMBL/GenBank/DDBJ whole genome shotgun (WGS) entry which is preliminary data.</text>
</comment>
<gene>
    <name evidence="1" type="ORF">PL2TA16_04520</name>
</gene>
<accession>V4I402</accession>
<proteinExistence type="predicted"/>
<evidence type="ECO:0000313" key="1">
    <source>
        <dbReference type="EMBL" id="ESP94964.1"/>
    </source>
</evidence>
<dbReference type="RefSeq" id="WP_023397484.1">
    <property type="nucleotide sequence ID" value="NZ_AUSV01000008.1"/>
</dbReference>
<dbReference type="GeneID" id="29921266"/>
<dbReference type="Proteomes" id="UP000017820">
    <property type="component" value="Unassembled WGS sequence"/>
</dbReference>
<evidence type="ECO:0000313" key="2">
    <source>
        <dbReference type="Proteomes" id="UP000017820"/>
    </source>
</evidence>
<sequence length="152" mass="16395">MLMFKETEGGLKRFYDGAKSFGEDIWVVTKHAGKFYYYGGCAAVSGSESCIANFNSVYNDAGRIGTALYEYYNDPELYDSTNLTISAGLNYAVNSSGAKFQIWGRLSASGTASLLVNPLMAPLGLVGSSLQASHTYGSELSVDKMLDSYLGR</sequence>